<proteinExistence type="predicted"/>
<feature type="compositionally biased region" description="Basic and acidic residues" evidence="1">
    <location>
        <begin position="137"/>
        <end position="146"/>
    </location>
</feature>
<feature type="region of interest" description="Disordered" evidence="1">
    <location>
        <begin position="110"/>
        <end position="146"/>
    </location>
</feature>
<organism evidence="2 3">
    <name type="scientific">Acropora cervicornis</name>
    <name type="common">Staghorn coral</name>
    <dbReference type="NCBI Taxonomy" id="6130"/>
    <lineage>
        <taxon>Eukaryota</taxon>
        <taxon>Metazoa</taxon>
        <taxon>Cnidaria</taxon>
        <taxon>Anthozoa</taxon>
        <taxon>Hexacorallia</taxon>
        <taxon>Scleractinia</taxon>
        <taxon>Astrocoeniina</taxon>
        <taxon>Acroporidae</taxon>
        <taxon>Acropora</taxon>
    </lineage>
</organism>
<gene>
    <name evidence="2" type="ORF">P5673_021566</name>
</gene>
<keyword evidence="3" id="KW-1185">Reference proteome</keyword>
<accession>A0AAD9Q7T8</accession>
<protein>
    <submittedName>
        <fullName evidence="2">Uncharacterized protein</fullName>
    </submittedName>
</protein>
<dbReference type="EMBL" id="JARQWQ010000056">
    <property type="protein sequence ID" value="KAK2556343.1"/>
    <property type="molecule type" value="Genomic_DNA"/>
</dbReference>
<dbReference type="Proteomes" id="UP001249851">
    <property type="component" value="Unassembled WGS sequence"/>
</dbReference>
<evidence type="ECO:0000256" key="1">
    <source>
        <dbReference type="SAM" id="MobiDB-lite"/>
    </source>
</evidence>
<comment type="caution">
    <text evidence="2">The sequence shown here is derived from an EMBL/GenBank/DDBJ whole genome shotgun (WGS) entry which is preliminary data.</text>
</comment>
<reference evidence="2" key="2">
    <citation type="journal article" date="2023" name="Science">
        <title>Genomic signatures of disease resistance in endangered staghorn corals.</title>
        <authorList>
            <person name="Vollmer S.V."/>
            <person name="Selwyn J.D."/>
            <person name="Despard B.A."/>
            <person name="Roesel C.L."/>
        </authorList>
    </citation>
    <scope>NUCLEOTIDE SEQUENCE</scope>
    <source>
        <strain evidence="2">K2</strain>
    </source>
</reference>
<dbReference type="AlphaFoldDB" id="A0AAD9Q7T8"/>
<sequence length="146" mass="15989">MSDLISRFGEVASQDFFEAGNGKKNQVTLDFPEEREEENGVTGNRGCDADEGSFGFSSSWDAAIPNTNGDLLLMVLSPNPRFDDISPAFPNPLKAKDSCLKKNRTFPKDPYILSETKGGQETIGNPGPRVLSLFLSRSREDPGDEK</sequence>
<evidence type="ECO:0000313" key="2">
    <source>
        <dbReference type="EMBL" id="KAK2556343.1"/>
    </source>
</evidence>
<reference evidence="2" key="1">
    <citation type="journal article" date="2023" name="G3 (Bethesda)">
        <title>Whole genome assembly and annotation of the endangered Caribbean coral Acropora cervicornis.</title>
        <authorList>
            <person name="Selwyn J.D."/>
            <person name="Vollmer S.V."/>
        </authorList>
    </citation>
    <scope>NUCLEOTIDE SEQUENCE</scope>
    <source>
        <strain evidence="2">K2</strain>
    </source>
</reference>
<evidence type="ECO:0000313" key="3">
    <source>
        <dbReference type="Proteomes" id="UP001249851"/>
    </source>
</evidence>
<name>A0AAD9Q7T8_ACRCE</name>